<evidence type="ECO:0000313" key="5">
    <source>
        <dbReference type="Proteomes" id="UP000250266"/>
    </source>
</evidence>
<dbReference type="InterPro" id="IPR055530">
    <property type="entry name" value="DUF7104"/>
</dbReference>
<dbReference type="Pfam" id="PF23397">
    <property type="entry name" value="DUF7104"/>
    <property type="match status" value="2"/>
</dbReference>
<dbReference type="Gene3D" id="1.20.5.340">
    <property type="match status" value="1"/>
</dbReference>
<dbReference type="SUPFAM" id="SSF52540">
    <property type="entry name" value="P-loop containing nucleoside triphosphate hydrolases"/>
    <property type="match status" value="1"/>
</dbReference>
<dbReference type="Pfam" id="PF24883">
    <property type="entry name" value="NPHP3_N"/>
    <property type="match status" value="1"/>
</dbReference>
<dbReference type="Proteomes" id="UP000250266">
    <property type="component" value="Unassembled WGS sequence"/>
</dbReference>
<accession>A0A8E2ELD6</accession>
<dbReference type="Gene3D" id="3.40.50.300">
    <property type="entry name" value="P-loop containing nucleotide triphosphate hydrolases"/>
    <property type="match status" value="1"/>
</dbReference>
<dbReference type="Pfam" id="PF24809">
    <property type="entry name" value="DUF7708"/>
    <property type="match status" value="1"/>
</dbReference>
<dbReference type="InterPro" id="IPR056125">
    <property type="entry name" value="DUF7708"/>
</dbReference>
<reference evidence="4 5" key="1">
    <citation type="journal article" date="2016" name="Nat. Commun.">
        <title>Ectomycorrhizal ecology is imprinted in the genome of the dominant symbiotic fungus Cenococcum geophilum.</title>
        <authorList>
            <consortium name="DOE Joint Genome Institute"/>
            <person name="Peter M."/>
            <person name="Kohler A."/>
            <person name="Ohm R.A."/>
            <person name="Kuo A."/>
            <person name="Krutzmann J."/>
            <person name="Morin E."/>
            <person name="Arend M."/>
            <person name="Barry K.W."/>
            <person name="Binder M."/>
            <person name="Choi C."/>
            <person name="Clum A."/>
            <person name="Copeland A."/>
            <person name="Grisel N."/>
            <person name="Haridas S."/>
            <person name="Kipfer T."/>
            <person name="LaButti K."/>
            <person name="Lindquist E."/>
            <person name="Lipzen A."/>
            <person name="Maire R."/>
            <person name="Meier B."/>
            <person name="Mihaltcheva S."/>
            <person name="Molinier V."/>
            <person name="Murat C."/>
            <person name="Poggeler S."/>
            <person name="Quandt C.A."/>
            <person name="Sperisen C."/>
            <person name="Tritt A."/>
            <person name="Tisserant E."/>
            <person name="Crous P.W."/>
            <person name="Henrissat B."/>
            <person name="Nehls U."/>
            <person name="Egli S."/>
            <person name="Spatafora J.W."/>
            <person name="Grigoriev I.V."/>
            <person name="Martin F.M."/>
        </authorList>
    </citation>
    <scope>NUCLEOTIDE SEQUENCE [LARGE SCALE GENOMIC DNA]</scope>
    <source>
        <strain evidence="4 5">CBS 459.81</strain>
    </source>
</reference>
<dbReference type="InterPro" id="IPR027417">
    <property type="entry name" value="P-loop_NTPase"/>
</dbReference>
<dbReference type="OrthoDB" id="7464126at2759"/>
<dbReference type="AlphaFoldDB" id="A0A8E2ELD6"/>
<name>A0A8E2ELD6_9PEZI</name>
<gene>
    <name evidence="4" type="ORF">K432DRAFT_341989</name>
</gene>
<dbReference type="InterPro" id="IPR056884">
    <property type="entry name" value="NPHP3-like_N"/>
</dbReference>
<keyword evidence="5" id="KW-1185">Reference proteome</keyword>
<feature type="domain" description="DUF7708" evidence="2">
    <location>
        <begin position="76"/>
        <end position="221"/>
    </location>
</feature>
<evidence type="ECO:0008006" key="6">
    <source>
        <dbReference type="Google" id="ProtNLM"/>
    </source>
</evidence>
<dbReference type="PANTHER" id="PTHR10039">
    <property type="entry name" value="AMELOGENIN"/>
    <property type="match status" value="1"/>
</dbReference>
<organism evidence="4 5">
    <name type="scientific">Lepidopterella palustris CBS 459.81</name>
    <dbReference type="NCBI Taxonomy" id="1314670"/>
    <lineage>
        <taxon>Eukaryota</taxon>
        <taxon>Fungi</taxon>
        <taxon>Dikarya</taxon>
        <taxon>Ascomycota</taxon>
        <taxon>Pezizomycotina</taxon>
        <taxon>Dothideomycetes</taxon>
        <taxon>Pleosporomycetidae</taxon>
        <taxon>Mytilinidiales</taxon>
        <taxon>Argynnaceae</taxon>
        <taxon>Lepidopterella</taxon>
    </lineage>
</organism>
<keyword evidence="1" id="KW-0677">Repeat</keyword>
<dbReference type="EMBL" id="KV744809">
    <property type="protein sequence ID" value="OCK86125.1"/>
    <property type="molecule type" value="Genomic_DNA"/>
</dbReference>
<evidence type="ECO:0000256" key="1">
    <source>
        <dbReference type="ARBA" id="ARBA00022737"/>
    </source>
</evidence>
<evidence type="ECO:0000259" key="2">
    <source>
        <dbReference type="Pfam" id="PF24809"/>
    </source>
</evidence>
<proteinExistence type="predicted"/>
<dbReference type="PANTHER" id="PTHR10039:SF16">
    <property type="entry name" value="GPI INOSITOL-DEACYLASE"/>
    <property type="match status" value="1"/>
</dbReference>
<evidence type="ECO:0000313" key="4">
    <source>
        <dbReference type="EMBL" id="OCK86125.1"/>
    </source>
</evidence>
<feature type="domain" description="Nephrocystin 3-like N-terminal" evidence="3">
    <location>
        <begin position="287"/>
        <end position="460"/>
    </location>
</feature>
<feature type="non-terminal residue" evidence="4">
    <location>
        <position position="854"/>
    </location>
</feature>
<protein>
    <recommendedName>
        <fullName evidence="6">NACHT domain-containing protein</fullName>
    </recommendedName>
</protein>
<sequence length="854" mass="96669">MASPAVSPKSVKDLWALAAAYLNDEDRRNIDFSCPDKLNTLANLHALTEKSKQSCIKERWKYTRKSGETVILRDVFDKIVRWINIFKQVGDVAIQYDPVHAALPWAGIRFVLQIAVNDSNKFAAVVEGIEWIAELICRHAVIEHLYSQSTSEAAGELERALVKLYAAILIYLSKAKYYLEQGSAKRILKSGLLAGSEFDTYLNDIRTAQDGVDKCTVLADRHDQIHNYAELKRLLADIDAPVRRMNNDLKNIQDDLQASKRTEILLWVSPQPYIQHHEQTKQDVLLGTGQWLLSDPIFEKWKKESASSILWLHGIPGSGKSKLVSIVIEDALKSFHAGYNPQPVFFYSSRNTAEPGRSDPKVILASLVRQLSCLEPGKPLLKPTLDLYRKKEAEGFASGSLRIEESCALIIQLTEQYPLTTIVIDALDECDPGKRRDLLKALERILRESTGLVKIFVSSRNDHDIVFRLQRYPNLEIQSDRNSDDIAVFVKDQTERLIEDGELLQYSDSQTEMKELIVKKVIEGSTGMFRWASMQLQHLCSFSMDVDIRESLGRLPPDLDTLYAELYDILSNKPGEFQMIVFRNVLSWLLCAQRTLKSTEFLATVSIIPQAGKDSVFVSKDLVLKLCNNFIVFDAQLDTFRFAHLSVREFLEKRREYTSTATNALAAEACLWDLVSMSPDPITKKFLSTYSQCLTAKPSKINEFSEYSNVYWAVHCGTDCPIQLWSARVPYLLWNHINAWKLYERLQDTQVTSALAATVARFVSCVFDLPEIIKDLGDRDIQQAELKNKQGRSLIHVSVIHGSCGSLRSLLNQHKDKIKITEQVAEAAAGNESSGKQVMELLLDQRGTEVKITE</sequence>
<evidence type="ECO:0000259" key="3">
    <source>
        <dbReference type="Pfam" id="PF24883"/>
    </source>
</evidence>